<evidence type="ECO:0000313" key="1">
    <source>
        <dbReference type="EMBL" id="SFV52257.1"/>
    </source>
</evidence>
<proteinExistence type="predicted"/>
<name>A0A1W1BFI6_9ZZZZ</name>
<protein>
    <submittedName>
        <fullName evidence="1">Uncharacterized protein</fullName>
    </submittedName>
</protein>
<gene>
    <name evidence="1" type="ORF">MNB_SM-7-1233</name>
</gene>
<accession>A0A1W1BFI6</accession>
<dbReference type="EMBL" id="FPHB01000020">
    <property type="protein sequence ID" value="SFV52257.1"/>
    <property type="molecule type" value="Genomic_DNA"/>
</dbReference>
<organism evidence="1">
    <name type="scientific">hydrothermal vent metagenome</name>
    <dbReference type="NCBI Taxonomy" id="652676"/>
    <lineage>
        <taxon>unclassified sequences</taxon>
        <taxon>metagenomes</taxon>
        <taxon>ecological metagenomes</taxon>
    </lineage>
</organism>
<dbReference type="AlphaFoldDB" id="A0A1W1BFI6"/>
<sequence>MLSNITKDRDFAKLMKQHLIEVITFLFEREQNFGILCKIEDISFNPELPEYMQESFPPVTLFILAGYTFESAYIESDHLIFEAGFGSENFGSVVSVPLLSIIQVVVDETPICINLSELKLEDLEKEEALAKSVDQKSIEASMSIFLSNPENEKFFKKDDK</sequence>
<reference evidence="1" key="1">
    <citation type="submission" date="2016-10" db="EMBL/GenBank/DDBJ databases">
        <authorList>
            <person name="de Groot N.N."/>
        </authorList>
    </citation>
    <scope>NUCLEOTIDE SEQUENCE</scope>
</reference>